<proteinExistence type="predicted"/>
<reference evidence="1" key="1">
    <citation type="journal article" date="2013" name="J. Plant Res.">
        <title>Effect of fungi and light on seed germination of three Opuntia species from semiarid lands of central Mexico.</title>
        <authorList>
            <person name="Delgado-Sanchez P."/>
            <person name="Jimenez-Bremont J.F."/>
            <person name="Guerrero-Gonzalez Mde L."/>
            <person name="Flores J."/>
        </authorList>
    </citation>
    <scope>NUCLEOTIDE SEQUENCE</scope>
    <source>
        <tissue evidence="1">Cladode</tissue>
    </source>
</reference>
<organism evidence="1">
    <name type="scientific">Opuntia streptacantha</name>
    <name type="common">Prickly pear cactus</name>
    <name type="synonym">Opuntia cardona</name>
    <dbReference type="NCBI Taxonomy" id="393608"/>
    <lineage>
        <taxon>Eukaryota</taxon>
        <taxon>Viridiplantae</taxon>
        <taxon>Streptophyta</taxon>
        <taxon>Embryophyta</taxon>
        <taxon>Tracheophyta</taxon>
        <taxon>Spermatophyta</taxon>
        <taxon>Magnoliopsida</taxon>
        <taxon>eudicotyledons</taxon>
        <taxon>Gunneridae</taxon>
        <taxon>Pentapetalae</taxon>
        <taxon>Caryophyllales</taxon>
        <taxon>Cactineae</taxon>
        <taxon>Cactaceae</taxon>
        <taxon>Opuntioideae</taxon>
        <taxon>Opuntia</taxon>
    </lineage>
</organism>
<accession>A0A7C8ZQU0</accession>
<evidence type="ECO:0000313" key="1">
    <source>
        <dbReference type="EMBL" id="MBA4648457.1"/>
    </source>
</evidence>
<sequence>MPAINTRRTAGVGLIRSSFQTPSPLFLFDFGIETTSSSHSAGTPAASLMSLSLSAASSGESEIRLSTFFASPSRPCITSHRGDSGIARTPTARKMLGIAPIPSMNRQLRCTGSFEKAKFET</sequence>
<dbReference type="EMBL" id="GISG01155696">
    <property type="protein sequence ID" value="MBA4648457.1"/>
    <property type="molecule type" value="Transcribed_RNA"/>
</dbReference>
<reference evidence="1" key="2">
    <citation type="submission" date="2020-07" db="EMBL/GenBank/DDBJ databases">
        <authorList>
            <person name="Vera ALvarez R."/>
            <person name="Arias-Moreno D.M."/>
            <person name="Jimenez-Jacinto V."/>
            <person name="Jimenez-Bremont J.F."/>
            <person name="Swaminathan K."/>
            <person name="Moose S.P."/>
            <person name="Guerrero-Gonzalez M.L."/>
            <person name="Marino-Ramirez L."/>
            <person name="Landsman D."/>
            <person name="Rodriguez-Kessler M."/>
            <person name="Delgado-Sanchez P."/>
        </authorList>
    </citation>
    <scope>NUCLEOTIDE SEQUENCE</scope>
    <source>
        <tissue evidence="1">Cladode</tissue>
    </source>
</reference>
<name>A0A7C8ZQU0_OPUST</name>
<protein>
    <submittedName>
        <fullName evidence="1">Uncharacterized protein</fullName>
    </submittedName>
</protein>
<dbReference type="AlphaFoldDB" id="A0A7C8ZQU0"/>